<dbReference type="GO" id="GO:0004519">
    <property type="term" value="F:endonuclease activity"/>
    <property type="evidence" value="ECO:0007669"/>
    <property type="project" value="UniProtKB-KW"/>
</dbReference>
<dbReference type="CDD" id="cd00303">
    <property type="entry name" value="retropepsin_like"/>
    <property type="match status" value="1"/>
</dbReference>
<dbReference type="Pfam" id="PF17919">
    <property type="entry name" value="RT_RNaseH_2"/>
    <property type="match status" value="1"/>
</dbReference>
<dbReference type="Gene3D" id="2.40.70.10">
    <property type="entry name" value="Acid Proteases"/>
    <property type="match status" value="1"/>
</dbReference>
<dbReference type="PANTHER" id="PTHR37984:SF5">
    <property type="entry name" value="PROTEIN NYNRIN-LIKE"/>
    <property type="match status" value="1"/>
</dbReference>
<protein>
    <submittedName>
        <fullName evidence="8">RNA-directed DNA polymerase-like</fullName>
    </submittedName>
</protein>
<dbReference type="Gene3D" id="3.30.70.270">
    <property type="match status" value="2"/>
</dbReference>
<dbReference type="EMBL" id="QGNW01000691">
    <property type="protein sequence ID" value="RVW65245.1"/>
    <property type="molecule type" value="Genomic_DNA"/>
</dbReference>
<proteinExistence type="predicted"/>
<evidence type="ECO:0000256" key="2">
    <source>
        <dbReference type="ARBA" id="ARBA00022695"/>
    </source>
</evidence>
<keyword evidence="3" id="KW-0540">Nuclease</keyword>
<dbReference type="SUPFAM" id="SSF56672">
    <property type="entry name" value="DNA/RNA polymerases"/>
    <property type="match status" value="1"/>
</dbReference>
<dbReference type="Proteomes" id="UP000288805">
    <property type="component" value="Unassembled WGS sequence"/>
</dbReference>
<gene>
    <name evidence="8" type="primary">RRPO_103</name>
    <name evidence="8" type="ORF">CK203_062610</name>
</gene>
<feature type="domain" description="Reverse transcriptase/retrotransposon-derived protein RNase H-like" evidence="6">
    <location>
        <begin position="465"/>
        <end position="510"/>
    </location>
</feature>
<dbReference type="SUPFAM" id="SSF50630">
    <property type="entry name" value="Acid proteases"/>
    <property type="match status" value="1"/>
</dbReference>
<keyword evidence="4" id="KW-0255">Endonuclease</keyword>
<evidence type="ECO:0000259" key="6">
    <source>
        <dbReference type="Pfam" id="PF17919"/>
    </source>
</evidence>
<reference evidence="8 9" key="1">
    <citation type="journal article" date="2018" name="PLoS Genet.">
        <title>Population sequencing reveals clonal diversity and ancestral inbreeding in the grapevine cultivar Chardonnay.</title>
        <authorList>
            <person name="Roach M.J."/>
            <person name="Johnson D.L."/>
            <person name="Bohlmann J."/>
            <person name="van Vuuren H.J."/>
            <person name="Jones S.J."/>
            <person name="Pretorius I.S."/>
            <person name="Schmidt S.A."/>
            <person name="Borneman A.R."/>
        </authorList>
    </citation>
    <scope>NUCLEOTIDE SEQUENCE [LARGE SCALE GENOMIC DNA]</scope>
    <source>
        <strain evidence="9">cv. Chardonnay</strain>
        <tissue evidence="8">Leaf</tissue>
    </source>
</reference>
<dbReference type="InterPro" id="IPR036397">
    <property type="entry name" value="RNaseH_sf"/>
</dbReference>
<evidence type="ECO:0000313" key="8">
    <source>
        <dbReference type="EMBL" id="RVW65245.1"/>
    </source>
</evidence>
<sequence length="921" mass="105473">MAGCSAMEALQERIAQMKEMLGKWFLGDGTVALWAEHTVGEIQVAPCSLMRKTLQSSRMLYYKDAPQALKPLPKSGSQSLRALMVSITSMYLTGDAKLLWRTRMEDDVEFGRPQITTWETLKNELKDQFLPTNTTWMARESLKRLRHTGLIAWWITRWVAPSPPRRNQIQKEAGRLRLRARLLRTRNCPKREKLSTLMTTDDKGESNSETPHRFNPLQLLNVKAMVDSGATHNFVANREVTRLGLKLEEDTNRIKAVNSKAQKIQGVAKNVPMQVGDWKGTCSLLCVPLDDFDLLLGVDFLLKAKNGGKGQPEMLSAIQLKKGLKWSQDTYVTTLIQWPDLVLKGFIWCTGAVPKEAQWLSTSVYWQVWIATGDEGKTTCVTQYGSYKFLVMPFGRTNALATFSNLMNDVMFDYLDAFERLREHRIYVKLEKCEFAQMEITFLRHKISGGLIRMDEGKKDNKWDWSMQCQMAFEGLKEAISTEPMLRLPNLDLPFEVQTNVSDSALVEALFVGKHIHSGKHNTVANALSRKEVIAYITTLSKVISNFNEIIKQVVEQDVAYGRLRQQVEEGGLRRELLQETHDAKWAGHHDEERTLELLARSYYMPKMEEDVQTYVKSCLTDGQTEMINVLLEEYLRHYVTATQKNWVDLLDTAQLFYNLQRSSTTGMSPFELVIGMQPRMPLEARDSLQKAARRMKKYADRDQRPLKFQVGDKVFLKLTPQVAYMMKLPERLKLHPTFHVSFLKPYHEDLDEERVQTKRVLPLVMKQFDQEGTSEAKATWEMDVTLWQFEDVALHTPDGHCVHTKWAPHTHTKRAPHTSSIHRACTRQTSHARQTGTALALRVHQADITHALGVHQVGTMSSLSHTSSHTRHMWAMKLVQMEGVQLAWTHDDYAWHMDAMPCAPRRNSHGRNASCCGALT</sequence>
<dbReference type="InterPro" id="IPR041577">
    <property type="entry name" value="RT_RNaseH_2"/>
</dbReference>
<keyword evidence="5" id="KW-0511">Multifunctional enzyme</keyword>
<keyword evidence="4" id="KW-0378">Hydrolase</keyword>
<dbReference type="InterPro" id="IPR021109">
    <property type="entry name" value="Peptidase_aspartic_dom_sf"/>
</dbReference>
<keyword evidence="2" id="KW-0548">Nucleotidyltransferase</keyword>
<dbReference type="GO" id="GO:0003676">
    <property type="term" value="F:nucleic acid binding"/>
    <property type="evidence" value="ECO:0007669"/>
    <property type="project" value="InterPro"/>
</dbReference>
<dbReference type="Gene3D" id="3.30.420.10">
    <property type="entry name" value="Ribonuclease H-like superfamily/Ribonuclease H"/>
    <property type="match status" value="1"/>
</dbReference>
<dbReference type="PANTHER" id="PTHR37984">
    <property type="entry name" value="PROTEIN CBG26694"/>
    <property type="match status" value="1"/>
</dbReference>
<dbReference type="Gene3D" id="1.10.340.70">
    <property type="match status" value="1"/>
</dbReference>
<name>A0A438FZC2_VITVI</name>
<keyword evidence="1" id="KW-0808">Transferase</keyword>
<evidence type="ECO:0000256" key="1">
    <source>
        <dbReference type="ARBA" id="ARBA00022679"/>
    </source>
</evidence>
<evidence type="ECO:0000313" key="9">
    <source>
        <dbReference type="Proteomes" id="UP000288805"/>
    </source>
</evidence>
<accession>A0A438FZC2</accession>
<dbReference type="SUPFAM" id="SSF53098">
    <property type="entry name" value="Ribonuclease H-like"/>
    <property type="match status" value="1"/>
</dbReference>
<dbReference type="Pfam" id="PF08284">
    <property type="entry name" value="RVP_2"/>
    <property type="match status" value="1"/>
</dbReference>
<dbReference type="InterPro" id="IPR050951">
    <property type="entry name" value="Retrovirus_Pol_polyprotein"/>
</dbReference>
<evidence type="ECO:0000259" key="7">
    <source>
        <dbReference type="Pfam" id="PF17921"/>
    </source>
</evidence>
<evidence type="ECO:0000256" key="4">
    <source>
        <dbReference type="ARBA" id="ARBA00022759"/>
    </source>
</evidence>
<keyword evidence="8" id="KW-0695">RNA-directed DNA polymerase</keyword>
<dbReference type="InterPro" id="IPR012337">
    <property type="entry name" value="RNaseH-like_sf"/>
</dbReference>
<dbReference type="AlphaFoldDB" id="A0A438FZC2"/>
<organism evidence="8 9">
    <name type="scientific">Vitis vinifera</name>
    <name type="common">Grape</name>
    <dbReference type="NCBI Taxonomy" id="29760"/>
    <lineage>
        <taxon>Eukaryota</taxon>
        <taxon>Viridiplantae</taxon>
        <taxon>Streptophyta</taxon>
        <taxon>Embryophyta</taxon>
        <taxon>Tracheophyta</taxon>
        <taxon>Spermatophyta</taxon>
        <taxon>Magnoliopsida</taxon>
        <taxon>eudicotyledons</taxon>
        <taxon>Gunneridae</taxon>
        <taxon>Pentapetalae</taxon>
        <taxon>rosids</taxon>
        <taxon>Vitales</taxon>
        <taxon>Vitaceae</taxon>
        <taxon>Viteae</taxon>
        <taxon>Vitis</taxon>
    </lineage>
</organism>
<evidence type="ECO:0000256" key="5">
    <source>
        <dbReference type="ARBA" id="ARBA00023268"/>
    </source>
</evidence>
<feature type="domain" description="Integrase zinc-binding" evidence="7">
    <location>
        <begin position="573"/>
        <end position="621"/>
    </location>
</feature>
<dbReference type="Pfam" id="PF17921">
    <property type="entry name" value="Integrase_H2C2"/>
    <property type="match status" value="1"/>
</dbReference>
<dbReference type="InterPro" id="IPR043502">
    <property type="entry name" value="DNA/RNA_pol_sf"/>
</dbReference>
<comment type="caution">
    <text evidence="8">The sequence shown here is derived from an EMBL/GenBank/DDBJ whole genome shotgun (WGS) entry which is preliminary data.</text>
</comment>
<evidence type="ECO:0000256" key="3">
    <source>
        <dbReference type="ARBA" id="ARBA00022722"/>
    </source>
</evidence>
<dbReference type="InterPro" id="IPR041588">
    <property type="entry name" value="Integrase_H2C2"/>
</dbReference>
<dbReference type="GO" id="GO:0003964">
    <property type="term" value="F:RNA-directed DNA polymerase activity"/>
    <property type="evidence" value="ECO:0007669"/>
    <property type="project" value="UniProtKB-KW"/>
</dbReference>
<dbReference type="InterPro" id="IPR043128">
    <property type="entry name" value="Rev_trsase/Diguanyl_cyclase"/>
</dbReference>
<dbReference type="Gene3D" id="3.10.10.10">
    <property type="entry name" value="HIV Type 1 Reverse Transcriptase, subunit A, domain 1"/>
    <property type="match status" value="1"/>
</dbReference>